<dbReference type="InterPro" id="IPR032416">
    <property type="entry name" value="Peptidase_M24_C"/>
</dbReference>
<dbReference type="Gene3D" id="3.40.350.10">
    <property type="entry name" value="Creatinase/prolidase N-terminal domain"/>
    <property type="match status" value="2"/>
</dbReference>
<reference evidence="8 9" key="1">
    <citation type="submission" date="2018-06" db="EMBL/GenBank/DDBJ databases">
        <title>Complete Genome Sequence of Ehrlichia minasensis Isolated From Cattle.</title>
        <authorList>
            <person name="Aguiar D.M."/>
            <person name="Araujo J.P.A.Jr."/>
            <person name="Nakazato L."/>
            <person name="Bard E."/>
            <person name="Cabezas-Cruz A."/>
        </authorList>
    </citation>
    <scope>NUCLEOTIDE SEQUENCE [LARGE SCALE GENOMIC DNA]</scope>
    <source>
        <strain evidence="8 9">B11</strain>
    </source>
</reference>
<dbReference type="CDD" id="cd01085">
    <property type="entry name" value="APP"/>
    <property type="match status" value="1"/>
</dbReference>
<evidence type="ECO:0000259" key="5">
    <source>
        <dbReference type="Pfam" id="PF00557"/>
    </source>
</evidence>
<dbReference type="STRING" id="1242993.ehr_00713"/>
<keyword evidence="8" id="KW-0645">Protease</keyword>
<feature type="domain" description="Peptidase M24 C-terminal" evidence="7">
    <location>
        <begin position="511"/>
        <end position="570"/>
    </location>
</feature>
<dbReference type="SUPFAM" id="SSF55920">
    <property type="entry name" value="Creatinase/aminopeptidase"/>
    <property type="match status" value="1"/>
</dbReference>
<evidence type="ECO:0000256" key="2">
    <source>
        <dbReference type="ARBA" id="ARBA00022723"/>
    </source>
</evidence>
<dbReference type="PANTHER" id="PTHR43763">
    <property type="entry name" value="XAA-PRO AMINOPEPTIDASE 1"/>
    <property type="match status" value="1"/>
</dbReference>
<keyword evidence="2" id="KW-0479">Metal-binding</keyword>
<dbReference type="InterPro" id="IPR050422">
    <property type="entry name" value="X-Pro_aminopeptidase_P"/>
</dbReference>
<dbReference type="SUPFAM" id="SSF53092">
    <property type="entry name" value="Creatinase/prolidase N-terminal domain"/>
    <property type="match status" value="1"/>
</dbReference>
<dbReference type="Pfam" id="PF16189">
    <property type="entry name" value="Creatinase_N_2"/>
    <property type="match status" value="1"/>
</dbReference>
<accession>A0A4Q6ICR0</accession>
<dbReference type="PANTHER" id="PTHR43763:SF6">
    <property type="entry name" value="XAA-PRO AMINOPEPTIDASE 1"/>
    <property type="match status" value="1"/>
</dbReference>
<dbReference type="Pfam" id="PF16188">
    <property type="entry name" value="Peptidase_M24_C"/>
    <property type="match status" value="1"/>
</dbReference>
<evidence type="ECO:0000259" key="7">
    <source>
        <dbReference type="Pfam" id="PF16188"/>
    </source>
</evidence>
<dbReference type="Pfam" id="PF01321">
    <property type="entry name" value="Creatinase_N"/>
    <property type="match status" value="1"/>
</dbReference>
<feature type="domain" description="Creatinase N-terminal" evidence="6">
    <location>
        <begin position="4"/>
        <end position="123"/>
    </location>
</feature>
<dbReference type="RefSeq" id="WP_129992468.1">
    <property type="nucleotide sequence ID" value="NZ_QOHL01000001.1"/>
</dbReference>
<comment type="caution">
    <text evidence="8">The sequence shown here is derived from an EMBL/GenBank/DDBJ whole genome shotgun (WGS) entry which is preliminary data.</text>
</comment>
<keyword evidence="8" id="KW-0031">Aminopeptidase</keyword>
<dbReference type="InterPro" id="IPR036005">
    <property type="entry name" value="Creatinase/aminopeptidase-like"/>
</dbReference>
<name>A0A4Q6ICR0_9RICK</name>
<evidence type="ECO:0000256" key="4">
    <source>
        <dbReference type="ARBA" id="ARBA00023211"/>
    </source>
</evidence>
<keyword evidence="9" id="KW-1185">Reference proteome</keyword>
<dbReference type="FunFam" id="3.90.230.10:FF:000007">
    <property type="entry name" value="Xaa-Pro aminopeptidase P"/>
    <property type="match status" value="1"/>
</dbReference>
<evidence type="ECO:0000256" key="3">
    <source>
        <dbReference type="ARBA" id="ARBA00022801"/>
    </source>
</evidence>
<dbReference type="InterPro" id="IPR033740">
    <property type="entry name" value="Pept_M24B"/>
</dbReference>
<organism evidence="8 9">
    <name type="scientific">Ehrlichia minasensis</name>
    <dbReference type="NCBI Taxonomy" id="1242993"/>
    <lineage>
        <taxon>Bacteria</taxon>
        <taxon>Pseudomonadati</taxon>
        <taxon>Pseudomonadota</taxon>
        <taxon>Alphaproteobacteria</taxon>
        <taxon>Rickettsiales</taxon>
        <taxon>Anaplasmataceae</taxon>
        <taxon>Ehrlichia</taxon>
    </lineage>
</organism>
<dbReference type="Gene3D" id="3.90.230.10">
    <property type="entry name" value="Creatinase/methionine aminopeptidase superfamily"/>
    <property type="match status" value="1"/>
</dbReference>
<evidence type="ECO:0000313" key="9">
    <source>
        <dbReference type="Proteomes" id="UP000293377"/>
    </source>
</evidence>
<feature type="domain" description="Peptidase M24" evidence="5">
    <location>
        <begin position="297"/>
        <end position="506"/>
    </location>
</feature>
<protein>
    <submittedName>
        <fullName evidence="8">Aminopeptidase P family protein</fullName>
    </submittedName>
</protein>
<dbReference type="GO" id="GO:0070006">
    <property type="term" value="F:metalloaminopeptidase activity"/>
    <property type="evidence" value="ECO:0007669"/>
    <property type="project" value="InterPro"/>
</dbReference>
<gene>
    <name evidence="8" type="ORF">DRF75_00345</name>
</gene>
<evidence type="ECO:0000259" key="6">
    <source>
        <dbReference type="Pfam" id="PF01321"/>
    </source>
</evidence>
<keyword evidence="4" id="KW-0464">Manganese</keyword>
<dbReference type="GO" id="GO:0046872">
    <property type="term" value="F:metal ion binding"/>
    <property type="evidence" value="ECO:0007669"/>
    <property type="project" value="UniProtKB-KW"/>
</dbReference>
<dbReference type="Proteomes" id="UP000293377">
    <property type="component" value="Unassembled WGS sequence"/>
</dbReference>
<dbReference type="EMBL" id="QOHL01000001">
    <property type="protein sequence ID" value="RZB13148.1"/>
    <property type="molecule type" value="Genomic_DNA"/>
</dbReference>
<dbReference type="InterPro" id="IPR000994">
    <property type="entry name" value="Pept_M24"/>
</dbReference>
<dbReference type="InterPro" id="IPR000587">
    <property type="entry name" value="Creatinase_N"/>
</dbReference>
<evidence type="ECO:0000256" key="1">
    <source>
        <dbReference type="ARBA" id="ARBA00008766"/>
    </source>
</evidence>
<proteinExistence type="inferred from homology"/>
<dbReference type="AlphaFoldDB" id="A0A4Q6ICR0"/>
<dbReference type="Pfam" id="PF00557">
    <property type="entry name" value="Peptidase_M24"/>
    <property type="match status" value="1"/>
</dbReference>
<sequence length="574" mass="65306">MKSRLNKLIDLMSEYAIDLLLLHNTDEYQSEYVPVNKQRIKWLCGFSGSNATLIISKEGKQHFFTDGRYILQATMELDLDDYQIHNVSDLTPWQWCVRNLASNAVIAYEASLFTLSQIKKYEDGSIILRPIDQILIDKLWIRDFNVECNIVEHPLKYSGVESYKKSCEAIKYLSGKDAALITDTDVVSWLLNIRNNKFVYNPSVLSRAILYSNGRVDLFVDDTCSVNVKYEHLKVYSLSDLFNVLESIESIVIDASTIPMDIFQCLNQQDILIKDSDHCLLMKSEKNDVEIQGAINAHIRDGVAVVNLLYWLNVQLGSSNEITELDVESKLLNFRQEQDLFCGESFATISGFGENGAIVHYKANDNTNKLICKNGLYLLDSGGQYLDGTTDITRTIVVGEPTPEQITNFTLVLKGHIALAMAVFPLGTTGGMLEVLARQYLWKSGLDYQHGTGHGVGSFLSVHEGPCAISYRNNIILKPNMILSNEPGYYKNGEYGIRIENLMYIEKYMDNFLRFKQLTCVPIDLKLIDISMLNNEEIDYMDQYHSFVYNTIAPYLDQKVKCWLHSACRSLKDK</sequence>
<comment type="similarity">
    <text evidence="1">Belongs to the peptidase M24B family.</text>
</comment>
<dbReference type="GO" id="GO:0005737">
    <property type="term" value="C:cytoplasm"/>
    <property type="evidence" value="ECO:0007669"/>
    <property type="project" value="UniProtKB-ARBA"/>
</dbReference>
<evidence type="ECO:0000313" key="8">
    <source>
        <dbReference type="EMBL" id="RZB13148.1"/>
    </source>
</evidence>
<dbReference type="InterPro" id="IPR029149">
    <property type="entry name" value="Creatin/AminoP/Spt16_N"/>
</dbReference>
<keyword evidence="3" id="KW-0378">Hydrolase</keyword>